<gene>
    <name evidence="2" type="primary">PARPA_12251.1 scaffold 44939</name>
</gene>
<protein>
    <recommendedName>
        <fullName evidence="1">F-box domain-containing protein</fullName>
    </recommendedName>
</protein>
<dbReference type="InterPro" id="IPR036047">
    <property type="entry name" value="F-box-like_dom_sf"/>
</dbReference>
<dbReference type="InterPro" id="IPR032675">
    <property type="entry name" value="LRR_dom_sf"/>
</dbReference>
<dbReference type="EMBL" id="LN733737">
    <property type="protein sequence ID" value="CEP17951.1"/>
    <property type="molecule type" value="Genomic_DNA"/>
</dbReference>
<dbReference type="PROSITE" id="PS50181">
    <property type="entry name" value="FBOX"/>
    <property type="match status" value="1"/>
</dbReference>
<sequence>MQTINQLPAEILLKVFSYLKYSQKLTVATTCKKWETLIFNGNLFEDFKIEGKHGFQCLTKYFEHNKLHRSQVHRLGITSKSYSTIEPTDILPIPEQFPNLVELAWDHTESEFKANEIDECEKIVNEQNAYHWKHITKFTEINQSSLSIAILKNGGFCNLVELDVDFLWSRDPVLLLRPNCKLFIQHLSNAPQLKRLTLHHGAITLLDLNELHSHTKQLEVLCFNYMVVKDFASEQNLFVSSTASGLIEFRISGCSEETNKTVLTYIAGKYPNLKALKIHSPKNELHHVEDLLVKIVSDSPHLETYDVNIHPITQNIIQAMDASSAKLKAIQIKLERDEDALMQIKNLTASNQKNFVETMKIVFHRLDYEDAIGIAEYFNYLEELPKLKHLELKGVRDCFYHLPKFPITGLLRKLKNLESLILEDWIISFASVDSLLRLVSGPRDKFETKLKSLILNDVDCKNMKKEEFLSFISKTCPKISQFRITELSNNYDEED</sequence>
<dbReference type="SUPFAM" id="SSF52047">
    <property type="entry name" value="RNI-like"/>
    <property type="match status" value="1"/>
</dbReference>
<evidence type="ECO:0000313" key="3">
    <source>
        <dbReference type="Proteomes" id="UP000054107"/>
    </source>
</evidence>
<dbReference type="Pfam" id="PF12937">
    <property type="entry name" value="F-box-like"/>
    <property type="match status" value="1"/>
</dbReference>
<name>A0A0B7NHE8_9FUNG</name>
<dbReference type="Proteomes" id="UP000054107">
    <property type="component" value="Unassembled WGS sequence"/>
</dbReference>
<dbReference type="SUPFAM" id="SSF81383">
    <property type="entry name" value="F-box domain"/>
    <property type="match status" value="1"/>
</dbReference>
<accession>A0A0B7NHE8</accession>
<dbReference type="AlphaFoldDB" id="A0A0B7NHE8"/>
<feature type="domain" description="F-box" evidence="1">
    <location>
        <begin position="1"/>
        <end position="47"/>
    </location>
</feature>
<proteinExistence type="predicted"/>
<organism evidence="2 3">
    <name type="scientific">Parasitella parasitica</name>
    <dbReference type="NCBI Taxonomy" id="35722"/>
    <lineage>
        <taxon>Eukaryota</taxon>
        <taxon>Fungi</taxon>
        <taxon>Fungi incertae sedis</taxon>
        <taxon>Mucoromycota</taxon>
        <taxon>Mucoromycotina</taxon>
        <taxon>Mucoromycetes</taxon>
        <taxon>Mucorales</taxon>
        <taxon>Mucorineae</taxon>
        <taxon>Mucoraceae</taxon>
        <taxon>Parasitella</taxon>
    </lineage>
</organism>
<dbReference type="Gene3D" id="1.20.1280.50">
    <property type="match status" value="1"/>
</dbReference>
<dbReference type="InterPro" id="IPR001810">
    <property type="entry name" value="F-box_dom"/>
</dbReference>
<reference evidence="2 3" key="1">
    <citation type="submission" date="2014-09" db="EMBL/GenBank/DDBJ databases">
        <authorList>
            <person name="Ellenberger Sabrina"/>
        </authorList>
    </citation>
    <scope>NUCLEOTIDE SEQUENCE [LARGE SCALE GENOMIC DNA]</scope>
    <source>
        <strain evidence="2 3">CBS 412.66</strain>
    </source>
</reference>
<dbReference type="OrthoDB" id="2280271at2759"/>
<keyword evidence="3" id="KW-1185">Reference proteome</keyword>
<evidence type="ECO:0000313" key="2">
    <source>
        <dbReference type="EMBL" id="CEP17951.1"/>
    </source>
</evidence>
<evidence type="ECO:0000259" key="1">
    <source>
        <dbReference type="PROSITE" id="PS50181"/>
    </source>
</evidence>
<dbReference type="Gene3D" id="3.80.10.10">
    <property type="entry name" value="Ribonuclease Inhibitor"/>
    <property type="match status" value="1"/>
</dbReference>
<dbReference type="SMART" id="SM00256">
    <property type="entry name" value="FBOX"/>
    <property type="match status" value="1"/>
</dbReference>